<reference evidence="1 2" key="1">
    <citation type="submission" date="2020-12" db="EMBL/GenBank/DDBJ databases">
        <title>Metabolic potential, ecology and presence of endohyphal bacteria is reflected in genomic diversity of Mucoromycotina.</title>
        <authorList>
            <person name="Muszewska A."/>
            <person name="Okrasinska A."/>
            <person name="Steczkiewicz K."/>
            <person name="Drgas O."/>
            <person name="Orlowska M."/>
            <person name="Perlinska-Lenart U."/>
            <person name="Aleksandrzak-Piekarczyk T."/>
            <person name="Szatraj K."/>
            <person name="Zielenkiewicz U."/>
            <person name="Pilsyk S."/>
            <person name="Malc E."/>
            <person name="Mieczkowski P."/>
            <person name="Kruszewska J.S."/>
            <person name="Biernat P."/>
            <person name="Pawlowska J."/>
        </authorList>
    </citation>
    <scope>NUCLEOTIDE SEQUENCE [LARGE SCALE GENOMIC DNA]</scope>
    <source>
        <strain evidence="1 2">CBS 142.35</strain>
    </source>
</reference>
<dbReference type="AlphaFoldDB" id="A0A8H7RWF1"/>
<evidence type="ECO:0000313" key="2">
    <source>
        <dbReference type="Proteomes" id="UP000646827"/>
    </source>
</evidence>
<dbReference type="Proteomes" id="UP000646827">
    <property type="component" value="Unassembled WGS sequence"/>
</dbReference>
<protein>
    <submittedName>
        <fullName evidence="1">Uncharacterized protein</fullName>
    </submittedName>
</protein>
<gene>
    <name evidence="1" type="ORF">INT45_002406</name>
</gene>
<comment type="caution">
    <text evidence="1">The sequence shown here is derived from an EMBL/GenBank/DDBJ whole genome shotgun (WGS) entry which is preliminary data.</text>
</comment>
<name>A0A8H7RWF1_9FUNG</name>
<sequence>MPFDFDFTVQATTTTPSRRCKNWAGTVLDDLQPSLHMLLEAISTKDNTKEFEDSMLKRPFVFKDTLDEIASCRPSLIHKPHVFDYNISDADIPGGHIVKIRQTDELEYPSDNNDYVLKIVSLLELASYGKAIINDTYFFMLSNPGPAIGNW</sequence>
<dbReference type="EMBL" id="JAEPRB010000240">
    <property type="protein sequence ID" value="KAG2218284.1"/>
    <property type="molecule type" value="Genomic_DNA"/>
</dbReference>
<organism evidence="1 2">
    <name type="scientific">Circinella minor</name>
    <dbReference type="NCBI Taxonomy" id="1195481"/>
    <lineage>
        <taxon>Eukaryota</taxon>
        <taxon>Fungi</taxon>
        <taxon>Fungi incertae sedis</taxon>
        <taxon>Mucoromycota</taxon>
        <taxon>Mucoromycotina</taxon>
        <taxon>Mucoromycetes</taxon>
        <taxon>Mucorales</taxon>
        <taxon>Lichtheimiaceae</taxon>
        <taxon>Circinella</taxon>
    </lineage>
</organism>
<proteinExistence type="predicted"/>
<evidence type="ECO:0000313" key="1">
    <source>
        <dbReference type="EMBL" id="KAG2218284.1"/>
    </source>
</evidence>
<keyword evidence="2" id="KW-1185">Reference proteome</keyword>
<dbReference type="OrthoDB" id="2251053at2759"/>
<accession>A0A8H7RWF1</accession>